<keyword evidence="3" id="KW-0804">Transcription</keyword>
<dbReference type="Gene3D" id="1.10.1660.10">
    <property type="match status" value="1"/>
</dbReference>
<dbReference type="SUPFAM" id="SSF46955">
    <property type="entry name" value="Putative DNA-binding domain"/>
    <property type="match status" value="1"/>
</dbReference>
<feature type="domain" description="HTH merR-type" evidence="5">
    <location>
        <begin position="1"/>
        <end position="54"/>
    </location>
</feature>
<reference evidence="6 7" key="2">
    <citation type="journal article" date="2015" name="Stand. Genomic Sci.">
        <title>High quality draft genomic sequence of Arenimonas donghaensis DSM 18148(T).</title>
        <authorList>
            <person name="Chen F."/>
            <person name="Wang H."/>
            <person name="Cao Y."/>
            <person name="Li X."/>
            <person name="Wang G."/>
        </authorList>
    </citation>
    <scope>NUCLEOTIDE SEQUENCE [LARGE SCALE GENOMIC DNA]</scope>
    <source>
        <strain evidence="6 7">HO3-R19</strain>
    </source>
</reference>
<evidence type="ECO:0000256" key="3">
    <source>
        <dbReference type="ARBA" id="ARBA00023163"/>
    </source>
</evidence>
<feature type="region of interest" description="Disordered" evidence="4">
    <location>
        <begin position="101"/>
        <end position="124"/>
    </location>
</feature>
<evidence type="ECO:0000256" key="4">
    <source>
        <dbReference type="SAM" id="MobiDB-lite"/>
    </source>
</evidence>
<accession>A0A087MM09</accession>
<dbReference type="GO" id="GO:0003677">
    <property type="term" value="F:DNA binding"/>
    <property type="evidence" value="ECO:0007669"/>
    <property type="project" value="UniProtKB-KW"/>
</dbReference>
<dbReference type="PANTHER" id="PTHR30204">
    <property type="entry name" value="REDOX-CYCLING DRUG-SENSING TRANSCRIPTIONAL ACTIVATOR SOXR"/>
    <property type="match status" value="1"/>
</dbReference>
<protein>
    <recommendedName>
        <fullName evidence="5">HTH merR-type domain-containing protein</fullName>
    </recommendedName>
</protein>
<dbReference type="SMART" id="SM00422">
    <property type="entry name" value="HTH_MERR"/>
    <property type="match status" value="1"/>
</dbReference>
<dbReference type="Proteomes" id="UP000029085">
    <property type="component" value="Unassembled WGS sequence"/>
</dbReference>
<evidence type="ECO:0000256" key="2">
    <source>
        <dbReference type="ARBA" id="ARBA00023125"/>
    </source>
</evidence>
<proteinExistence type="predicted"/>
<keyword evidence="2" id="KW-0238">DNA-binding</keyword>
<keyword evidence="1" id="KW-0805">Transcription regulation</keyword>
<dbReference type="InterPro" id="IPR009061">
    <property type="entry name" value="DNA-bd_dom_put_sf"/>
</dbReference>
<dbReference type="AlphaFoldDB" id="A0A087MM09"/>
<dbReference type="GO" id="GO:0003700">
    <property type="term" value="F:DNA-binding transcription factor activity"/>
    <property type="evidence" value="ECO:0007669"/>
    <property type="project" value="InterPro"/>
</dbReference>
<dbReference type="STRING" id="1121014.N788_01705"/>
<dbReference type="InterPro" id="IPR000551">
    <property type="entry name" value="MerR-type_HTH_dom"/>
</dbReference>
<keyword evidence="7" id="KW-1185">Reference proteome</keyword>
<sequence length="124" mass="13865">MIRHYEHVGILPAPSRTASGYRRYTPADIERLRFISWARALDFNLREIAELLRLRVQGEGGSEQVRHLVESRLRAIAGQVSRLEAAKASLHRFCDYDASGDTEPLSMGGDSGAMHNQRESGGSR</sequence>
<reference evidence="7" key="1">
    <citation type="submission" date="2013-08" db="EMBL/GenBank/DDBJ databases">
        <title>Genome sequencing of Arenimonas donghaensis.</title>
        <authorList>
            <person name="Chen F."/>
            <person name="Wang G."/>
        </authorList>
    </citation>
    <scope>NUCLEOTIDE SEQUENCE [LARGE SCALE GENOMIC DNA]</scope>
    <source>
        <strain evidence="7">HO3-R19</strain>
    </source>
</reference>
<gene>
    <name evidence="6" type="ORF">N788_01705</name>
</gene>
<dbReference type="InterPro" id="IPR047057">
    <property type="entry name" value="MerR_fam"/>
</dbReference>
<name>A0A087MM09_9GAMM</name>
<dbReference type="EMBL" id="AVCJ01000001">
    <property type="protein sequence ID" value="KFL37912.1"/>
    <property type="molecule type" value="Genomic_DNA"/>
</dbReference>
<dbReference type="Pfam" id="PF13411">
    <property type="entry name" value="MerR_1"/>
    <property type="match status" value="1"/>
</dbReference>
<evidence type="ECO:0000256" key="1">
    <source>
        <dbReference type="ARBA" id="ARBA00023015"/>
    </source>
</evidence>
<dbReference type="PROSITE" id="PS50937">
    <property type="entry name" value="HTH_MERR_2"/>
    <property type="match status" value="1"/>
</dbReference>
<evidence type="ECO:0000313" key="7">
    <source>
        <dbReference type="Proteomes" id="UP000029085"/>
    </source>
</evidence>
<dbReference type="PATRIC" id="fig|1121014.3.peg.319"/>
<organism evidence="6 7">
    <name type="scientific">Arenimonas donghaensis DSM 18148 = HO3-R19</name>
    <dbReference type="NCBI Taxonomy" id="1121014"/>
    <lineage>
        <taxon>Bacteria</taxon>
        <taxon>Pseudomonadati</taxon>
        <taxon>Pseudomonadota</taxon>
        <taxon>Gammaproteobacteria</taxon>
        <taxon>Lysobacterales</taxon>
        <taxon>Lysobacteraceae</taxon>
        <taxon>Arenimonas</taxon>
    </lineage>
</organism>
<evidence type="ECO:0000313" key="6">
    <source>
        <dbReference type="EMBL" id="KFL37912.1"/>
    </source>
</evidence>
<comment type="caution">
    <text evidence="6">The sequence shown here is derived from an EMBL/GenBank/DDBJ whole genome shotgun (WGS) entry which is preliminary data.</text>
</comment>
<evidence type="ECO:0000259" key="5">
    <source>
        <dbReference type="PROSITE" id="PS50937"/>
    </source>
</evidence>
<dbReference type="PANTHER" id="PTHR30204:SF94">
    <property type="entry name" value="HEAVY METAL-DEPENDENT TRANSCRIPTIONAL REGULATOR HI_0293-RELATED"/>
    <property type="match status" value="1"/>
</dbReference>